<protein>
    <submittedName>
        <fullName evidence="4">Uncharacterized protein</fullName>
    </submittedName>
</protein>
<feature type="domain" description="Zinc finger CCHC" evidence="3">
    <location>
        <begin position="285"/>
        <end position="343"/>
    </location>
</feature>
<dbReference type="GO" id="GO:0003690">
    <property type="term" value="F:double-stranded DNA binding"/>
    <property type="evidence" value="ECO:0007669"/>
    <property type="project" value="InterPro"/>
</dbReference>
<evidence type="ECO:0000259" key="3">
    <source>
        <dbReference type="Pfam" id="PF23058"/>
    </source>
</evidence>
<dbReference type="InterPro" id="IPR042509">
    <property type="entry name" value="ZCCHC3"/>
</dbReference>
<feature type="compositionally biased region" description="Polar residues" evidence="1">
    <location>
        <begin position="331"/>
        <end position="345"/>
    </location>
</feature>
<dbReference type="PANTHER" id="PTHR22639:SF3">
    <property type="entry name" value="ZINC FINGER CCHC DOMAIN-CONTAINING PROTEIN 3"/>
    <property type="match status" value="1"/>
</dbReference>
<proteinExistence type="predicted"/>
<dbReference type="EMBL" id="JAROKS010000006">
    <property type="protein sequence ID" value="KAK1802738.1"/>
    <property type="molecule type" value="Genomic_DNA"/>
</dbReference>
<dbReference type="Pfam" id="PF23058">
    <property type="entry name" value="RBD_ZCCHC3_2nd"/>
    <property type="match status" value="1"/>
</dbReference>
<feature type="region of interest" description="Disordered" evidence="1">
    <location>
        <begin position="65"/>
        <end position="135"/>
    </location>
</feature>
<dbReference type="InterPro" id="IPR057810">
    <property type="entry name" value="RBD_ZCCHC3_1st"/>
</dbReference>
<evidence type="ECO:0000313" key="4">
    <source>
        <dbReference type="EMBL" id="KAK1802738.1"/>
    </source>
</evidence>
<dbReference type="Proteomes" id="UP001239994">
    <property type="component" value="Unassembled WGS sequence"/>
</dbReference>
<dbReference type="PANTHER" id="PTHR22639">
    <property type="entry name" value="GAG-RELATED PROTEIN"/>
    <property type="match status" value="1"/>
</dbReference>
<feature type="compositionally biased region" description="Low complexity" evidence="1">
    <location>
        <begin position="65"/>
        <end position="85"/>
    </location>
</feature>
<dbReference type="InterPro" id="IPR057811">
    <property type="entry name" value="RBD_ZCCHC3_2nd"/>
</dbReference>
<feature type="region of interest" description="Disordered" evidence="1">
    <location>
        <begin position="331"/>
        <end position="454"/>
    </location>
</feature>
<comment type="caution">
    <text evidence="4">The sequence shown here is derived from an EMBL/GenBank/DDBJ whole genome shotgun (WGS) entry which is preliminary data.</text>
</comment>
<accession>A0AAD8ZNS0</accession>
<reference evidence="4" key="1">
    <citation type="submission" date="2023-03" db="EMBL/GenBank/DDBJ databases">
        <title>Electrophorus voltai genome.</title>
        <authorList>
            <person name="Bian C."/>
        </authorList>
    </citation>
    <scope>NUCLEOTIDE SEQUENCE</scope>
    <source>
        <strain evidence="4">CB-2022</strain>
        <tissue evidence="4">Muscle</tissue>
    </source>
</reference>
<dbReference type="GO" id="GO:0002218">
    <property type="term" value="P:activation of innate immune response"/>
    <property type="evidence" value="ECO:0007669"/>
    <property type="project" value="InterPro"/>
</dbReference>
<evidence type="ECO:0000313" key="5">
    <source>
        <dbReference type="Proteomes" id="UP001239994"/>
    </source>
</evidence>
<feature type="region of interest" description="Disordered" evidence="1">
    <location>
        <begin position="152"/>
        <end position="186"/>
    </location>
</feature>
<sequence length="454" mass="48595">MIAPTGVPAGSRKRTRAGVSTPGDVGPVAKEKKATPIEEVAPCDPLAVSTPRRVVRSKVSYLGTISETTETTEMTETAETEGTTNVEEDTGDVDAGLRGLVSLGDDPSSSHRRRMPYSDRPAGGGPPTTREAAGVGDQELTRLQDWPEMATAGAGTAPRSTAQAAEAPAETPTAGRASPAESGMRAGSGLLNTARFRWRDPQDGTGFTEQVPFIREVLFGGFGLNPRALICAQRNGAQKYYDVTFASDAVYRRVLELGDGMGGHPLGKDCILEPLWDGDRRMVTIHFFNPHVSAAEVRRFLSMYGEVLPSERMVRDELGIWNGRRQFMRFSRNSEGQERTPSSSAGEEDQTEGSGPGPKGAPPAPPGKAKRKRERALKEQDKRMKAGSPLMAAPVEESPKPTDPSLIVKLGGPDENTLSPPLHYGGREGSPNETPYIEDIGDRVEGGDSSVLDS</sequence>
<keyword evidence="5" id="KW-1185">Reference proteome</keyword>
<organism evidence="4 5">
    <name type="scientific">Electrophorus voltai</name>
    <dbReference type="NCBI Taxonomy" id="2609070"/>
    <lineage>
        <taxon>Eukaryota</taxon>
        <taxon>Metazoa</taxon>
        <taxon>Chordata</taxon>
        <taxon>Craniata</taxon>
        <taxon>Vertebrata</taxon>
        <taxon>Euteleostomi</taxon>
        <taxon>Actinopterygii</taxon>
        <taxon>Neopterygii</taxon>
        <taxon>Teleostei</taxon>
        <taxon>Ostariophysi</taxon>
        <taxon>Gymnotiformes</taxon>
        <taxon>Gymnotoidei</taxon>
        <taxon>Gymnotidae</taxon>
        <taxon>Electrophorus</taxon>
    </lineage>
</organism>
<feature type="compositionally biased region" description="Low complexity" evidence="1">
    <location>
        <begin position="156"/>
        <end position="177"/>
    </location>
</feature>
<gene>
    <name evidence="4" type="ORF">P4O66_021273</name>
</gene>
<dbReference type="Pfam" id="PF23057">
    <property type="entry name" value="RBD_ZCCHC3_1st"/>
    <property type="match status" value="1"/>
</dbReference>
<dbReference type="AlphaFoldDB" id="A0AAD8ZNS0"/>
<dbReference type="GO" id="GO:0003723">
    <property type="term" value="F:RNA binding"/>
    <property type="evidence" value="ECO:0007669"/>
    <property type="project" value="InterPro"/>
</dbReference>
<feature type="region of interest" description="Disordered" evidence="1">
    <location>
        <begin position="1"/>
        <end position="33"/>
    </location>
</feature>
<evidence type="ECO:0000256" key="1">
    <source>
        <dbReference type="SAM" id="MobiDB-lite"/>
    </source>
</evidence>
<evidence type="ECO:0000259" key="2">
    <source>
        <dbReference type="Pfam" id="PF23057"/>
    </source>
</evidence>
<name>A0AAD8ZNS0_9TELE</name>
<feature type="domain" description="Zinc finger CCHC" evidence="2">
    <location>
        <begin position="192"/>
        <end position="256"/>
    </location>
</feature>